<protein>
    <submittedName>
        <fullName evidence="1">Uncharacterized protein</fullName>
    </submittedName>
</protein>
<dbReference type="AlphaFoldDB" id="A0A5B7G582"/>
<name>A0A5B7G582_PORTR</name>
<reference evidence="1 2" key="1">
    <citation type="submission" date="2019-05" db="EMBL/GenBank/DDBJ databases">
        <title>Another draft genome of Portunus trituberculatus and its Hox gene families provides insights of decapod evolution.</title>
        <authorList>
            <person name="Jeong J.-H."/>
            <person name="Song I."/>
            <person name="Kim S."/>
            <person name="Choi T."/>
            <person name="Kim D."/>
            <person name="Ryu S."/>
            <person name="Kim W."/>
        </authorList>
    </citation>
    <scope>NUCLEOTIDE SEQUENCE [LARGE SCALE GENOMIC DNA]</scope>
    <source>
        <tissue evidence="1">Muscle</tissue>
    </source>
</reference>
<sequence length="81" mass="9578">MSAQDKSVGQMEEEEELLKLSLALNNKRKRNWVYPANMKQLECELEMDFRLTPAQFYEVLSFNEQDIKKQGTNYRTSINSQ</sequence>
<evidence type="ECO:0000313" key="1">
    <source>
        <dbReference type="EMBL" id="MPC52719.1"/>
    </source>
</evidence>
<dbReference type="EMBL" id="VSRR010011098">
    <property type="protein sequence ID" value="MPC52719.1"/>
    <property type="molecule type" value="Genomic_DNA"/>
</dbReference>
<comment type="caution">
    <text evidence="1">The sequence shown here is derived from an EMBL/GenBank/DDBJ whole genome shotgun (WGS) entry which is preliminary data.</text>
</comment>
<organism evidence="1 2">
    <name type="scientific">Portunus trituberculatus</name>
    <name type="common">Swimming crab</name>
    <name type="synonym">Neptunus trituberculatus</name>
    <dbReference type="NCBI Taxonomy" id="210409"/>
    <lineage>
        <taxon>Eukaryota</taxon>
        <taxon>Metazoa</taxon>
        <taxon>Ecdysozoa</taxon>
        <taxon>Arthropoda</taxon>
        <taxon>Crustacea</taxon>
        <taxon>Multicrustacea</taxon>
        <taxon>Malacostraca</taxon>
        <taxon>Eumalacostraca</taxon>
        <taxon>Eucarida</taxon>
        <taxon>Decapoda</taxon>
        <taxon>Pleocyemata</taxon>
        <taxon>Brachyura</taxon>
        <taxon>Eubrachyura</taxon>
        <taxon>Portunoidea</taxon>
        <taxon>Portunidae</taxon>
        <taxon>Portuninae</taxon>
        <taxon>Portunus</taxon>
    </lineage>
</organism>
<gene>
    <name evidence="1" type="ORF">E2C01_046595</name>
</gene>
<proteinExistence type="predicted"/>
<evidence type="ECO:0000313" key="2">
    <source>
        <dbReference type="Proteomes" id="UP000324222"/>
    </source>
</evidence>
<dbReference type="Proteomes" id="UP000324222">
    <property type="component" value="Unassembled WGS sequence"/>
</dbReference>
<keyword evidence="2" id="KW-1185">Reference proteome</keyword>
<accession>A0A5B7G582</accession>